<accession>A0A0S7EEA7</accession>
<proteinExistence type="predicted"/>
<organism evidence="1 2">
    <name type="scientific">Myroides odoratimimus</name>
    <dbReference type="NCBI Taxonomy" id="76832"/>
    <lineage>
        <taxon>Bacteria</taxon>
        <taxon>Pseudomonadati</taxon>
        <taxon>Bacteroidota</taxon>
        <taxon>Flavobacteriia</taxon>
        <taxon>Flavobacteriales</taxon>
        <taxon>Flavobacteriaceae</taxon>
        <taxon>Myroides</taxon>
    </lineage>
</organism>
<dbReference type="AlphaFoldDB" id="A0A0S7EEA7"/>
<protein>
    <submittedName>
        <fullName evidence="1">Uncharacterized protein</fullName>
    </submittedName>
</protein>
<sequence length="909" mass="104988">MLKQLYTLLFICLFSLSYTQQTPIHLKFTDIETPADEYGNISSAIEVSNVSNTQWSGNIKIEGNSTNLRISSNANKFIQIHPGQRVYVPIIANIDQSASSEIDLFIRASLSNNLNQIIQVAEQKILIQRNRRILLQNQNNHLQFQKIGDTIHLKASIQNRGNTSEKLHYIITFPNQVNKHRTHTSHITLAPQRDTLITINQIISKEAVKLEDFDITATLLYENGDFISRTNYSVSSLKSKRRYKIDNSNTDPYYQRNTIELNRVSGNNVMNSFQLIGSTEVHLSEKTKVGLTGDLIYWDKENKYNLRHFLADIKTEKVQVLAGNIYQTGEFSLQGRGIQTNINIKDSISIQGGYLDKTYLITDASDRSIGYNTWIGFTSLKHKWRQSQLYYDLNHRYDEKKTLWYNTFSLWNTPTFNLEMMEGISTIDSKENNQLGAFIGINAYARWDKYQFQTNSFYSSPYYAGIRQGASQVSSSIRRNFDKHSFGLTQSFVHYAPKYSYTDYNNSKQQSNTIGLNYSYRIQTNMLLLSPRYVNEQRFNYKTQLMDDLDALRLSTSFNHNSFTSGLGYNVSLDLGNYLSKVSLTDKLHYRLNAGVNYKSVDFGVSYQYNYSNLSEVINSSYLGFIDTSTYTNLMIMGNYRQRFFNNHVGVVLNAYYTKTSTTDDLWQLNSRLEYKLTKDFDIYVSSYNNYGGFSKNNKTNYVQIGVIKQLMPYKPYEKAYTLKIIVYYQDEANNNYPASNRIVYINNKSFITNKEGAIEYKKLPLDSYTIQVKNDQEWFANTDKIVLKSDTTHSIHLRQTTTLSGSINYEFSENSHLINRNLSGQRIVAQSHTGESYTTYTSDSGNYILYIPKGDYILTLYPENSAYVDVLKNAIKVSTHINQPQINNFTIKIKDKEVQTKKFNSIQF</sequence>
<dbReference type="EMBL" id="CP013690">
    <property type="protein sequence ID" value="ALU25288.1"/>
    <property type="molecule type" value="Genomic_DNA"/>
</dbReference>
<reference evidence="1 2" key="1">
    <citation type="journal article" date="2016" name="J. Zhejiang Univ. Sci. B">
        <title>Antibiotic resistance mechanisms of Myroides sp.</title>
        <authorList>
            <person name="Hu S."/>
            <person name="Yuan S."/>
            <person name="Qu H."/>
            <person name="Jiang T."/>
            <person name="Zhou Y."/>
            <person name="Wang M."/>
            <person name="Ming D."/>
        </authorList>
    </citation>
    <scope>NUCLEOTIDE SEQUENCE [LARGE SCALE GENOMIC DNA]</scope>
    <source>
        <strain evidence="1 2">PR63039</strain>
    </source>
</reference>
<dbReference type="KEGG" id="mod:AS202_03555"/>
<evidence type="ECO:0000313" key="2">
    <source>
        <dbReference type="Proteomes" id="UP000069030"/>
    </source>
</evidence>
<gene>
    <name evidence="1" type="ORF">AS202_03555</name>
</gene>
<dbReference type="Proteomes" id="UP000069030">
    <property type="component" value="Chromosome"/>
</dbReference>
<evidence type="ECO:0000313" key="1">
    <source>
        <dbReference type="EMBL" id="ALU25288.1"/>
    </source>
</evidence>
<name>A0A0S7EEA7_9FLAO</name>
<dbReference type="RefSeq" id="WP_006259679.1">
    <property type="nucleotide sequence ID" value="NZ_BCMQ01000005.1"/>
</dbReference>